<protein>
    <submittedName>
        <fullName evidence="1">Uncharacterized protein</fullName>
    </submittedName>
</protein>
<dbReference type="EMBL" id="UINC01027646">
    <property type="protein sequence ID" value="SVB07236.1"/>
    <property type="molecule type" value="Genomic_DNA"/>
</dbReference>
<sequence length="47" mass="5369">VKKDSQNPNGDNSLNGLVIDWQFANTERMFDDFVEPVMDSQPTYAYA</sequence>
<feature type="non-terminal residue" evidence="1">
    <location>
        <position position="1"/>
    </location>
</feature>
<name>A0A382B0A1_9ZZZZ</name>
<reference evidence="1" key="1">
    <citation type="submission" date="2018-05" db="EMBL/GenBank/DDBJ databases">
        <authorList>
            <person name="Lanie J.A."/>
            <person name="Ng W.-L."/>
            <person name="Kazmierczak K.M."/>
            <person name="Andrzejewski T.M."/>
            <person name="Davidsen T.M."/>
            <person name="Wayne K.J."/>
            <person name="Tettelin H."/>
            <person name="Glass J.I."/>
            <person name="Rusch D."/>
            <person name="Podicherti R."/>
            <person name="Tsui H.-C.T."/>
            <person name="Winkler M.E."/>
        </authorList>
    </citation>
    <scope>NUCLEOTIDE SEQUENCE</scope>
</reference>
<accession>A0A382B0A1</accession>
<proteinExistence type="predicted"/>
<dbReference type="AlphaFoldDB" id="A0A382B0A1"/>
<organism evidence="1">
    <name type="scientific">marine metagenome</name>
    <dbReference type="NCBI Taxonomy" id="408172"/>
    <lineage>
        <taxon>unclassified sequences</taxon>
        <taxon>metagenomes</taxon>
        <taxon>ecological metagenomes</taxon>
    </lineage>
</organism>
<evidence type="ECO:0000313" key="1">
    <source>
        <dbReference type="EMBL" id="SVB07236.1"/>
    </source>
</evidence>
<gene>
    <name evidence="1" type="ORF">METZ01_LOCUS160090</name>
</gene>